<reference evidence="1 2" key="1">
    <citation type="submission" date="2020-08" db="EMBL/GenBank/DDBJ databases">
        <title>Genomic Encyclopedia of Type Strains, Phase III (KMG-III): the genomes of soil and plant-associated and newly described type strains.</title>
        <authorList>
            <person name="Whitman W."/>
        </authorList>
    </citation>
    <scope>NUCLEOTIDE SEQUENCE [LARGE SCALE GENOMIC DNA]</scope>
    <source>
        <strain evidence="1 2">CECT 7744</strain>
    </source>
</reference>
<dbReference type="AlphaFoldDB" id="A0A7W5EWU6"/>
<dbReference type="EMBL" id="JACHXR010000016">
    <property type="protein sequence ID" value="MBB3232821.1"/>
    <property type="molecule type" value="Genomic_DNA"/>
</dbReference>
<keyword evidence="2" id="KW-1185">Reference proteome</keyword>
<sequence>MSETCLEIELSNATLESLRTGGYALFVLLPVVSSNRSGVPLVWQCRENYLATIRVVIPESDFGYIATTTIAPDRTIAIGSQTPVACHQRVDVSASGALSTTSSELPGIYFTSPSGAPRYTCGLARRGDGEPAAYCAFDLSPTLTVSLAPSPAVLVFFATSRYRPGTYLEASLGAGIYLPVPPGTTRRVDYDIGDGWQADAVAQASPVPSGTPLAERLLERPSPDVPLTRALPAH</sequence>
<evidence type="ECO:0000313" key="1">
    <source>
        <dbReference type="EMBL" id="MBB3232821.1"/>
    </source>
</evidence>
<accession>A0A7W5EWU6</accession>
<dbReference type="RefSeq" id="WP_183385249.1">
    <property type="nucleotide sequence ID" value="NZ_JACHXR010000016.1"/>
</dbReference>
<protein>
    <submittedName>
        <fullName evidence="1">Uncharacterized protein</fullName>
    </submittedName>
</protein>
<gene>
    <name evidence="1" type="ORF">FHR97_003699</name>
</gene>
<comment type="caution">
    <text evidence="1">The sequence shown here is derived from an EMBL/GenBank/DDBJ whole genome shotgun (WGS) entry which is preliminary data.</text>
</comment>
<name>A0A7W5EWU6_9GAMM</name>
<organism evidence="1 2">
    <name type="scientific">Halomonas stenophila</name>
    <dbReference type="NCBI Taxonomy" id="795312"/>
    <lineage>
        <taxon>Bacteria</taxon>
        <taxon>Pseudomonadati</taxon>
        <taxon>Pseudomonadota</taxon>
        <taxon>Gammaproteobacteria</taxon>
        <taxon>Oceanospirillales</taxon>
        <taxon>Halomonadaceae</taxon>
        <taxon>Halomonas</taxon>
    </lineage>
</organism>
<evidence type="ECO:0000313" key="2">
    <source>
        <dbReference type="Proteomes" id="UP000518892"/>
    </source>
</evidence>
<proteinExistence type="predicted"/>
<dbReference type="Proteomes" id="UP000518892">
    <property type="component" value="Unassembled WGS sequence"/>
</dbReference>